<evidence type="ECO:0000313" key="14">
    <source>
        <dbReference type="Proteomes" id="UP000504610"/>
    </source>
</evidence>
<keyword evidence="5 11" id="KW-0479">Metal-binding</keyword>
<feature type="domain" description="SMP-LTD" evidence="13">
    <location>
        <begin position="127"/>
        <end position="324"/>
    </location>
</feature>
<dbReference type="OrthoDB" id="67700at2759"/>
<evidence type="ECO:0000256" key="1">
    <source>
        <dbReference type="ARBA" id="ARBA00004370"/>
    </source>
</evidence>
<dbReference type="GO" id="GO:0005783">
    <property type="term" value="C:endoplasmic reticulum"/>
    <property type="evidence" value="ECO:0007669"/>
    <property type="project" value="TreeGrafter"/>
</dbReference>
<evidence type="ECO:0000256" key="5">
    <source>
        <dbReference type="ARBA" id="ARBA00022723"/>
    </source>
</evidence>
<dbReference type="Gene3D" id="1.10.760.10">
    <property type="entry name" value="Cytochrome c-like domain"/>
    <property type="match status" value="1"/>
</dbReference>
<reference evidence="15" key="2">
    <citation type="submission" date="2025-08" db="UniProtKB">
        <authorList>
            <consortium name="RefSeq"/>
        </authorList>
    </citation>
    <scope>IDENTIFICATION</scope>
    <source>
        <tissue evidence="15">Leaf</tissue>
    </source>
</reference>
<accession>A0A9W3C4D4</accession>
<keyword evidence="10" id="KW-0472">Membrane</keyword>
<evidence type="ECO:0000256" key="2">
    <source>
        <dbReference type="ARBA" id="ARBA00022448"/>
    </source>
</evidence>
<evidence type="ECO:0000256" key="7">
    <source>
        <dbReference type="ARBA" id="ARBA00023004"/>
    </source>
</evidence>
<keyword evidence="6" id="KW-1133">Transmembrane helix</keyword>
<keyword evidence="7 11" id="KW-0408">Iron</keyword>
<keyword evidence="3 11" id="KW-0349">Heme</keyword>
<dbReference type="RefSeq" id="XP_056846287.1">
    <property type="nucleotide sequence ID" value="XM_056990307.1"/>
</dbReference>
<sequence>MKLSSVSESVKTNGAAAVPSAPVEPALQIGVSSGDVNSVKPKDETAASSGPVKPVVLTGVSSGDVNRCLFRELIWYKKGLVKWLEEEGGFSNSLSGGNFITNHWMTVEDSRKLLPAEIYPSWVVFSERQKLTWLNHHLTKIWPYVDEAASELIRASVELILEQYRSAVVASLTFSKLTLGTVAPQFTGVSIVEDDENGMTMELDMNWDGNPNIVLGIKTLETIEEVQRLAYVTFGGWFDNMSSIRRGNQVYQQLCASCHSMSFISYRDLVGVAYTEEETETMAAEIEVVDRPNDEGEMFTRPVKLSDRLPQPYSNESAARFANG</sequence>
<feature type="region of interest" description="Disordered" evidence="12">
    <location>
        <begin position="1"/>
        <end position="20"/>
    </location>
</feature>
<proteinExistence type="predicted"/>
<dbReference type="GO" id="GO:0020037">
    <property type="term" value="F:heme binding"/>
    <property type="evidence" value="ECO:0007669"/>
    <property type="project" value="InterPro"/>
</dbReference>
<dbReference type="GeneID" id="108834719"/>
<name>A0A9W3C4D4_RAPSA</name>
<evidence type="ECO:0000256" key="9">
    <source>
        <dbReference type="ARBA" id="ARBA00023121"/>
    </source>
</evidence>
<feature type="binding site" description="covalent" evidence="11">
    <location>
        <position position="258"/>
    </location>
    <ligand>
        <name>heme c</name>
        <dbReference type="ChEBI" id="CHEBI:61717"/>
    </ligand>
</feature>
<dbReference type="GO" id="GO:0009055">
    <property type="term" value="F:electron transfer activity"/>
    <property type="evidence" value="ECO:0007669"/>
    <property type="project" value="InterPro"/>
</dbReference>
<dbReference type="GO" id="GO:0008289">
    <property type="term" value="F:lipid binding"/>
    <property type="evidence" value="ECO:0007669"/>
    <property type="project" value="UniProtKB-KW"/>
</dbReference>
<keyword evidence="9" id="KW-0446">Lipid-binding</keyword>
<dbReference type="PROSITE" id="PS51847">
    <property type="entry name" value="SMP"/>
    <property type="match status" value="1"/>
</dbReference>
<dbReference type="PANTHER" id="PTHR10774:SF215">
    <property type="entry name" value="(RAPE) HYPOTHETICAL PROTEIN"/>
    <property type="match status" value="1"/>
</dbReference>
<evidence type="ECO:0000256" key="11">
    <source>
        <dbReference type="PIRSR" id="PIRSR602326-1"/>
    </source>
</evidence>
<keyword evidence="8" id="KW-0445">Lipid transport</keyword>
<reference evidence="14" key="1">
    <citation type="journal article" date="2019" name="Database">
        <title>The radish genome database (RadishGD): an integrated information resource for radish genomics.</title>
        <authorList>
            <person name="Yu H.J."/>
            <person name="Baek S."/>
            <person name="Lee Y.J."/>
            <person name="Cho A."/>
            <person name="Mun J.H."/>
        </authorList>
    </citation>
    <scope>NUCLEOTIDE SEQUENCE [LARGE SCALE GENOMIC DNA]</scope>
    <source>
        <strain evidence="14">cv. WK10039</strain>
    </source>
</reference>
<dbReference type="GO" id="GO:0016020">
    <property type="term" value="C:membrane"/>
    <property type="evidence" value="ECO:0007669"/>
    <property type="project" value="UniProtKB-SubCell"/>
</dbReference>
<dbReference type="InterPro" id="IPR002326">
    <property type="entry name" value="Cyt_c1"/>
</dbReference>
<dbReference type="PANTHER" id="PTHR10774">
    <property type="entry name" value="EXTENDED SYNAPTOTAGMIN-RELATED"/>
    <property type="match status" value="1"/>
</dbReference>
<feature type="compositionally biased region" description="Polar residues" evidence="12">
    <location>
        <begin position="1"/>
        <end position="12"/>
    </location>
</feature>
<dbReference type="AlphaFoldDB" id="A0A9W3C4D4"/>
<dbReference type="PRINTS" id="PR00603">
    <property type="entry name" value="CYTOCHROMEC1"/>
</dbReference>
<keyword evidence="4" id="KW-0812">Transmembrane</keyword>
<keyword evidence="14" id="KW-1185">Reference proteome</keyword>
<feature type="binding site" description="covalent" evidence="11">
    <location>
        <position position="255"/>
    </location>
    <ligand>
        <name>heme c</name>
        <dbReference type="ChEBI" id="CHEBI:61717"/>
    </ligand>
</feature>
<protein>
    <submittedName>
        <fullName evidence="15">Uncharacterized protein LOC108834719 isoform X1</fullName>
    </submittedName>
</protein>
<dbReference type="InterPro" id="IPR045050">
    <property type="entry name" value="Synaptotagmin_plant"/>
</dbReference>
<evidence type="ECO:0000256" key="10">
    <source>
        <dbReference type="ARBA" id="ARBA00023136"/>
    </source>
</evidence>
<evidence type="ECO:0000259" key="13">
    <source>
        <dbReference type="PROSITE" id="PS51847"/>
    </source>
</evidence>
<dbReference type="KEGG" id="rsz:108834719"/>
<evidence type="ECO:0000256" key="6">
    <source>
        <dbReference type="ARBA" id="ARBA00022989"/>
    </source>
</evidence>
<dbReference type="Proteomes" id="UP000504610">
    <property type="component" value="Chromosome 7"/>
</dbReference>
<dbReference type="SUPFAM" id="SSF46626">
    <property type="entry name" value="Cytochrome c"/>
    <property type="match status" value="1"/>
</dbReference>
<evidence type="ECO:0000256" key="8">
    <source>
        <dbReference type="ARBA" id="ARBA00023055"/>
    </source>
</evidence>
<organism evidence="14 15">
    <name type="scientific">Raphanus sativus</name>
    <name type="common">Radish</name>
    <name type="synonym">Raphanus raphanistrum var. sativus</name>
    <dbReference type="NCBI Taxonomy" id="3726"/>
    <lineage>
        <taxon>Eukaryota</taxon>
        <taxon>Viridiplantae</taxon>
        <taxon>Streptophyta</taxon>
        <taxon>Embryophyta</taxon>
        <taxon>Tracheophyta</taxon>
        <taxon>Spermatophyta</taxon>
        <taxon>Magnoliopsida</taxon>
        <taxon>eudicotyledons</taxon>
        <taxon>Gunneridae</taxon>
        <taxon>Pentapetalae</taxon>
        <taxon>rosids</taxon>
        <taxon>malvids</taxon>
        <taxon>Brassicales</taxon>
        <taxon>Brassicaceae</taxon>
        <taxon>Brassiceae</taxon>
        <taxon>Raphanus</taxon>
    </lineage>
</organism>
<evidence type="ECO:0000256" key="12">
    <source>
        <dbReference type="SAM" id="MobiDB-lite"/>
    </source>
</evidence>
<evidence type="ECO:0000313" key="15">
    <source>
        <dbReference type="RefSeq" id="XP_056846287.1"/>
    </source>
</evidence>
<dbReference type="GO" id="GO:0006869">
    <property type="term" value="P:lipid transport"/>
    <property type="evidence" value="ECO:0007669"/>
    <property type="project" value="UniProtKB-KW"/>
</dbReference>
<comment type="cofactor">
    <cofactor evidence="11">
        <name>heme c</name>
        <dbReference type="ChEBI" id="CHEBI:61717"/>
    </cofactor>
    <text evidence="11">Binds 1 heme c group covalently per subunit.</text>
</comment>
<dbReference type="Pfam" id="PF02167">
    <property type="entry name" value="Cytochrom_C1"/>
    <property type="match status" value="1"/>
</dbReference>
<dbReference type="GO" id="GO:0046872">
    <property type="term" value="F:metal ion binding"/>
    <property type="evidence" value="ECO:0007669"/>
    <property type="project" value="UniProtKB-KW"/>
</dbReference>
<evidence type="ECO:0000256" key="4">
    <source>
        <dbReference type="ARBA" id="ARBA00022692"/>
    </source>
</evidence>
<dbReference type="InterPro" id="IPR031468">
    <property type="entry name" value="SMP_LBD"/>
</dbReference>
<feature type="binding site" description="covalent" evidence="11">
    <location>
        <position position="259"/>
    </location>
    <ligand>
        <name>heme c</name>
        <dbReference type="ChEBI" id="CHEBI:61717"/>
    </ligand>
</feature>
<keyword evidence="2" id="KW-0813">Transport</keyword>
<gene>
    <name evidence="15" type="primary">LOC108834719</name>
</gene>
<dbReference type="InterPro" id="IPR036909">
    <property type="entry name" value="Cyt_c-like_dom_sf"/>
</dbReference>
<evidence type="ECO:0000256" key="3">
    <source>
        <dbReference type="ARBA" id="ARBA00022617"/>
    </source>
</evidence>
<comment type="subcellular location">
    <subcellularLocation>
        <location evidence="1">Membrane</location>
    </subcellularLocation>
</comment>